<comment type="similarity">
    <text evidence="1">Belongs to the protein kinase superfamily. TKL Ser/Thr protein kinase family. ROCO subfamily.</text>
</comment>
<feature type="compositionally biased region" description="Polar residues" evidence="5">
    <location>
        <begin position="1"/>
        <end position="12"/>
    </location>
</feature>
<dbReference type="InterPro" id="IPR056884">
    <property type="entry name" value="NPHP3-like_N"/>
</dbReference>
<sequence>MTVPTMSNTNSPKPTPAPPLLDDTILPIHQHEEACIPGTRQYVFDVIYKWFNATNLSASKVLFLADISGSGKSAVARHVAYTTSLQRRLLGSFFFRRDIRAQASASGVISSLAHEIATLGGEIAREIVNGAKASKDAGYIEAFHAQITVPLNRHPPREPSLILIDALDESSLLNRADFLKALTHEIPLLPPMVKVMLTSKPSQDIEDALNKLSTVASDDDDELEVHRLTFDVYGQENRKDLRRYISHSFGRIAQLERARGISLPELWPSNQQRQSLAAHANGLFLWVSVAADYVANSSNPELALEQLLALQNRPSPEAAIDALYKHILHVAEANRSFDLETYYEVLQAVLVAPNPLTVEEINAAIGLDASATIACLRPVLGSDLIVRFVHQSFRQYVRDPQKCETRFLIPQGTPELGNTQTPESPPINPPKRRQDSFEGTLYTHFPLPSLATIATYPHAQHVAPDVSGQIDDRSLSSRPVASGAFGDIWRARHWDGRELAIKSLRFYGSLNSFSRHQLERSSAKELLIWSKLQHPNVLKLLGICVISGEIGMVSEWMPNGNVTEYVFNHPEADRLKLIVGVAAGLSYLHSKGIVHGDLKGLNVVVAKDETVKLVDFGLTKLTEETIGISVTATSARVGGTARWMARELIDHEEGLDAVVTFESDVYALGMTILEILTGCPPFAEMRNDMQVISAVLMGRLPRRPPAEDAPQLSDELWELMNGCWDQDRNARPSASQVLETVRTMSQQIDS</sequence>
<dbReference type="SUPFAM" id="SSF56112">
    <property type="entry name" value="Protein kinase-like (PK-like)"/>
    <property type="match status" value="1"/>
</dbReference>
<dbReference type="InterPro" id="IPR000719">
    <property type="entry name" value="Prot_kinase_dom"/>
</dbReference>
<evidence type="ECO:0000259" key="6">
    <source>
        <dbReference type="PROSITE" id="PS50011"/>
    </source>
</evidence>
<feature type="region of interest" description="Disordered" evidence="5">
    <location>
        <begin position="1"/>
        <end position="20"/>
    </location>
</feature>
<organism evidence="7 8">
    <name type="scientific">Ceratobasidium theobromae</name>
    <dbReference type="NCBI Taxonomy" id="1582974"/>
    <lineage>
        <taxon>Eukaryota</taxon>
        <taxon>Fungi</taxon>
        <taxon>Dikarya</taxon>
        <taxon>Basidiomycota</taxon>
        <taxon>Agaricomycotina</taxon>
        <taxon>Agaricomycetes</taxon>
        <taxon>Cantharellales</taxon>
        <taxon>Ceratobasidiaceae</taxon>
        <taxon>Ceratobasidium</taxon>
    </lineage>
</organism>
<protein>
    <submittedName>
        <fullName evidence="7">Tyrosine kinase family catalytic domain containing protein</fullName>
    </submittedName>
</protein>
<dbReference type="InterPro" id="IPR027417">
    <property type="entry name" value="P-loop_NTPase"/>
</dbReference>
<evidence type="ECO:0000256" key="3">
    <source>
        <dbReference type="ARBA" id="ARBA00022741"/>
    </source>
</evidence>
<dbReference type="InterPro" id="IPR008271">
    <property type="entry name" value="Ser/Thr_kinase_AS"/>
</dbReference>
<reference evidence="7 8" key="1">
    <citation type="journal article" date="2019" name="Fungal Biol. Biotechnol.">
        <title>Draft genome sequence of fastidious pathogen Ceratobasidium theobromae, which causes vascular-streak dieback in Theobroma cacao.</title>
        <authorList>
            <person name="Ali S.S."/>
            <person name="Asman A."/>
            <person name="Shao J."/>
            <person name="Firmansyah A.P."/>
            <person name="Susilo A.W."/>
            <person name="Rosmana A."/>
            <person name="McMahon P."/>
            <person name="Junaid M."/>
            <person name="Guest D."/>
            <person name="Kheng T.Y."/>
            <person name="Meinhardt L.W."/>
            <person name="Bailey B.A."/>
        </authorList>
    </citation>
    <scope>NUCLEOTIDE SEQUENCE [LARGE SCALE GENOMIC DNA]</scope>
    <source>
        <strain evidence="7 8">CT2</strain>
    </source>
</reference>
<dbReference type="Pfam" id="PF07714">
    <property type="entry name" value="PK_Tyr_Ser-Thr"/>
    <property type="match status" value="1"/>
</dbReference>
<keyword evidence="7" id="KW-0808">Transferase</keyword>
<evidence type="ECO:0000313" key="7">
    <source>
        <dbReference type="EMBL" id="KAB5593151.1"/>
    </source>
</evidence>
<dbReference type="SMART" id="SM00220">
    <property type="entry name" value="S_TKc"/>
    <property type="match status" value="1"/>
</dbReference>
<dbReference type="OrthoDB" id="4062651at2759"/>
<keyword evidence="3" id="KW-0547">Nucleotide-binding</keyword>
<name>A0A5N5QNP7_9AGAM</name>
<accession>A0A5N5QNP7</accession>
<feature type="region of interest" description="Disordered" evidence="5">
    <location>
        <begin position="411"/>
        <end position="435"/>
    </location>
</feature>
<keyword evidence="8" id="KW-1185">Reference proteome</keyword>
<dbReference type="Gene3D" id="1.10.510.10">
    <property type="entry name" value="Transferase(Phosphotransferase) domain 1"/>
    <property type="match status" value="1"/>
</dbReference>
<evidence type="ECO:0000256" key="4">
    <source>
        <dbReference type="ARBA" id="ARBA00022840"/>
    </source>
</evidence>
<dbReference type="PROSITE" id="PS00108">
    <property type="entry name" value="PROTEIN_KINASE_ST"/>
    <property type="match status" value="1"/>
</dbReference>
<evidence type="ECO:0000256" key="2">
    <source>
        <dbReference type="ARBA" id="ARBA00022737"/>
    </source>
</evidence>
<dbReference type="SUPFAM" id="SSF52540">
    <property type="entry name" value="P-loop containing nucleoside triphosphate hydrolases"/>
    <property type="match status" value="1"/>
</dbReference>
<dbReference type="PROSITE" id="PS50011">
    <property type="entry name" value="PROTEIN_KINASE_DOM"/>
    <property type="match status" value="1"/>
</dbReference>
<keyword evidence="7" id="KW-0418">Kinase</keyword>
<keyword evidence="2" id="KW-0677">Repeat</keyword>
<evidence type="ECO:0000256" key="5">
    <source>
        <dbReference type="SAM" id="MobiDB-lite"/>
    </source>
</evidence>
<dbReference type="Proteomes" id="UP000383932">
    <property type="component" value="Unassembled WGS sequence"/>
</dbReference>
<dbReference type="GO" id="GO:0005524">
    <property type="term" value="F:ATP binding"/>
    <property type="evidence" value="ECO:0007669"/>
    <property type="project" value="UniProtKB-KW"/>
</dbReference>
<gene>
    <name evidence="7" type="ORF">CTheo_3381</name>
</gene>
<evidence type="ECO:0000256" key="1">
    <source>
        <dbReference type="ARBA" id="ARBA00008171"/>
    </source>
</evidence>
<evidence type="ECO:0000313" key="8">
    <source>
        <dbReference type="Proteomes" id="UP000383932"/>
    </source>
</evidence>
<dbReference type="EMBL" id="SSOP01000044">
    <property type="protein sequence ID" value="KAB5593151.1"/>
    <property type="molecule type" value="Genomic_DNA"/>
</dbReference>
<dbReference type="InterPro" id="IPR001245">
    <property type="entry name" value="Ser-Thr/Tyr_kinase_cat_dom"/>
</dbReference>
<dbReference type="Pfam" id="PF24883">
    <property type="entry name" value="NPHP3_N"/>
    <property type="match status" value="1"/>
</dbReference>
<keyword evidence="4" id="KW-0067">ATP-binding</keyword>
<dbReference type="InterPro" id="IPR011009">
    <property type="entry name" value="Kinase-like_dom_sf"/>
</dbReference>
<comment type="caution">
    <text evidence="7">The sequence shown here is derived from an EMBL/GenBank/DDBJ whole genome shotgun (WGS) entry which is preliminary data.</text>
</comment>
<dbReference type="GO" id="GO:0004674">
    <property type="term" value="F:protein serine/threonine kinase activity"/>
    <property type="evidence" value="ECO:0007669"/>
    <property type="project" value="TreeGrafter"/>
</dbReference>
<dbReference type="AlphaFoldDB" id="A0A5N5QNP7"/>
<proteinExistence type="inferred from homology"/>
<dbReference type="PANTHER" id="PTHR44329:SF298">
    <property type="entry name" value="MIXED LINEAGE KINASE DOMAIN-LIKE PROTEIN"/>
    <property type="match status" value="1"/>
</dbReference>
<feature type="domain" description="Protein kinase" evidence="6">
    <location>
        <begin position="474"/>
        <end position="744"/>
    </location>
</feature>
<dbReference type="InterPro" id="IPR051681">
    <property type="entry name" value="Ser/Thr_Kinases-Pseudokinases"/>
</dbReference>
<dbReference type="PANTHER" id="PTHR44329">
    <property type="entry name" value="SERINE/THREONINE-PROTEIN KINASE TNNI3K-RELATED"/>
    <property type="match status" value="1"/>
</dbReference>